<accession>A0A914Q0U0</accession>
<dbReference type="WBParaSite" id="PDA_v2.g20748.t1">
    <property type="protein sequence ID" value="PDA_v2.g20748.t1"/>
    <property type="gene ID" value="PDA_v2.g20748"/>
</dbReference>
<reference evidence="3" key="1">
    <citation type="submission" date="2022-11" db="UniProtKB">
        <authorList>
            <consortium name="WormBaseParasite"/>
        </authorList>
    </citation>
    <scope>IDENTIFICATION</scope>
</reference>
<evidence type="ECO:0000313" key="3">
    <source>
        <dbReference type="WBParaSite" id="PDA_v2.g20748.t1"/>
    </source>
</evidence>
<keyword evidence="2" id="KW-1185">Reference proteome</keyword>
<dbReference type="Proteomes" id="UP000887578">
    <property type="component" value="Unplaced"/>
</dbReference>
<feature type="compositionally biased region" description="Low complexity" evidence="1">
    <location>
        <begin position="202"/>
        <end position="226"/>
    </location>
</feature>
<evidence type="ECO:0000256" key="1">
    <source>
        <dbReference type="SAM" id="MobiDB-lite"/>
    </source>
</evidence>
<name>A0A914Q0U0_9BILA</name>
<feature type="region of interest" description="Disordered" evidence="1">
    <location>
        <begin position="179"/>
        <end position="245"/>
    </location>
</feature>
<protein>
    <submittedName>
        <fullName evidence="3">Uncharacterized protein</fullName>
    </submittedName>
</protein>
<proteinExistence type="predicted"/>
<sequence length="318" mass="34560">MAILIVTEAHFYAIDENNLNNIQLVDKLKLTHFHDGCLKAIFENNFGDFTKGYLPAFQSYGGQVFASHKFEINEFFPPKREKYIWNGLWKDEKKDFIVAERKIHKDPIGNGWKVERDRNVLFWAKKSWIQKDKPAIPYISSEPTTFSPKTTPVPTTLPPALPTTLAPALPTTLAPALPTTLAPTTFSPKTTPVPTTLPPALPTTLTPSTLAPTTAPAPTEPPKTSTNAPSKQALPLASTTDSLNSSSIPITTTVTASKNSGATIDDANSTHSRSTPSINDTLQTKVAALIQDASDSSSDFGCFLSENLVASYLKICGF</sequence>
<feature type="region of interest" description="Disordered" evidence="1">
    <location>
        <begin position="140"/>
        <end position="167"/>
    </location>
</feature>
<evidence type="ECO:0000313" key="2">
    <source>
        <dbReference type="Proteomes" id="UP000887578"/>
    </source>
</evidence>
<organism evidence="2 3">
    <name type="scientific">Panagrolaimus davidi</name>
    <dbReference type="NCBI Taxonomy" id="227884"/>
    <lineage>
        <taxon>Eukaryota</taxon>
        <taxon>Metazoa</taxon>
        <taxon>Ecdysozoa</taxon>
        <taxon>Nematoda</taxon>
        <taxon>Chromadorea</taxon>
        <taxon>Rhabditida</taxon>
        <taxon>Tylenchina</taxon>
        <taxon>Panagrolaimomorpha</taxon>
        <taxon>Panagrolaimoidea</taxon>
        <taxon>Panagrolaimidae</taxon>
        <taxon>Panagrolaimus</taxon>
    </lineage>
</organism>
<dbReference type="AlphaFoldDB" id="A0A914Q0U0"/>
<feature type="compositionally biased region" description="Low complexity" evidence="1">
    <location>
        <begin position="179"/>
        <end position="194"/>
    </location>
</feature>